<protein>
    <submittedName>
        <fullName evidence="2">Neurofilament heavy polypeptide</fullName>
    </submittedName>
</protein>
<feature type="compositionally biased region" description="Basic and acidic residues" evidence="1">
    <location>
        <begin position="195"/>
        <end position="220"/>
    </location>
</feature>
<dbReference type="Pfam" id="PF09954">
    <property type="entry name" value="DUF2188"/>
    <property type="match status" value="1"/>
</dbReference>
<evidence type="ECO:0000313" key="3">
    <source>
        <dbReference type="Proteomes" id="UP000266506"/>
    </source>
</evidence>
<dbReference type="RefSeq" id="WP_119015632.1">
    <property type="nucleotide sequence ID" value="NZ_QXEV01000003.1"/>
</dbReference>
<dbReference type="Proteomes" id="UP000266506">
    <property type="component" value="Unassembled WGS sequence"/>
</dbReference>
<feature type="region of interest" description="Disordered" evidence="1">
    <location>
        <begin position="1"/>
        <end position="31"/>
    </location>
</feature>
<feature type="compositionally biased region" description="Basic and acidic residues" evidence="1">
    <location>
        <begin position="135"/>
        <end position="183"/>
    </location>
</feature>
<feature type="compositionally biased region" description="Low complexity" evidence="1">
    <location>
        <begin position="95"/>
        <end position="104"/>
    </location>
</feature>
<evidence type="ECO:0000256" key="1">
    <source>
        <dbReference type="SAM" id="MobiDB-lite"/>
    </source>
</evidence>
<accession>A0A397S171</accession>
<dbReference type="InterPro" id="IPR018691">
    <property type="entry name" value="DUF2188"/>
</dbReference>
<name>A0A397S171_9MOLU</name>
<gene>
    <name evidence="2" type="ORF">EI71_00467</name>
</gene>
<keyword evidence="3" id="KW-1185">Reference proteome</keyword>
<reference evidence="2 3" key="1">
    <citation type="submission" date="2018-08" db="EMBL/GenBank/DDBJ databases">
        <title>Genomic Encyclopedia of Archaeal and Bacterial Type Strains, Phase II (KMG-II): from individual species to whole genera.</title>
        <authorList>
            <person name="Goeker M."/>
        </authorList>
    </citation>
    <scope>NUCLEOTIDE SEQUENCE [LARGE SCALE GENOMIC DNA]</scope>
    <source>
        <strain evidence="2 3">ATCC 27112</strain>
    </source>
</reference>
<feature type="compositionally biased region" description="Basic and acidic residues" evidence="1">
    <location>
        <begin position="79"/>
        <end position="94"/>
    </location>
</feature>
<proteinExistence type="predicted"/>
<evidence type="ECO:0000313" key="2">
    <source>
        <dbReference type="EMBL" id="RIA78155.1"/>
    </source>
</evidence>
<organism evidence="2 3">
    <name type="scientific">Anaeroplasma bactoclasticum</name>
    <dbReference type="NCBI Taxonomy" id="2088"/>
    <lineage>
        <taxon>Bacteria</taxon>
        <taxon>Bacillati</taxon>
        <taxon>Mycoplasmatota</taxon>
        <taxon>Mollicutes</taxon>
        <taxon>Anaeroplasmatales</taxon>
        <taxon>Anaeroplasmataceae</taxon>
        <taxon>Anaeroplasma</taxon>
    </lineage>
</organism>
<sequence length="303" mass="34990">MALFNSIPAVSTQKDTTKPIGKKPSSKVTKEDLEVKAPLTVEEEDLILKDRIKELDEEASEPIYFEDDEDLPKVEEKKVIEKKEVKEEPKKANEAKAPSKPLKVAKAEEKPEVKKEPEPKKEEKPIKKVVAPKPLVKEEPKVEEKPEEKPIVEEKVEQKMEEKEPERPLTLEEKKARQMENLRKARLARQAQQAKENDNMATKKEEKPKKLVTETKKPVDMSKMIMTAKPKKDTSGKTVYHVSKRGETREDRVWKVFIQESNKVIKLFDYQEEALDYAKQLAKNKNDGSYVILHGLNGKIRKF</sequence>
<dbReference type="InParanoid" id="A0A397S171"/>
<dbReference type="EMBL" id="QXEV01000003">
    <property type="protein sequence ID" value="RIA78155.1"/>
    <property type="molecule type" value="Genomic_DNA"/>
</dbReference>
<dbReference type="AlphaFoldDB" id="A0A397S171"/>
<feature type="compositionally biased region" description="Basic and acidic residues" evidence="1">
    <location>
        <begin position="105"/>
        <end position="126"/>
    </location>
</feature>
<feature type="region of interest" description="Disordered" evidence="1">
    <location>
        <begin position="79"/>
        <end position="241"/>
    </location>
</feature>
<comment type="caution">
    <text evidence="2">The sequence shown here is derived from an EMBL/GenBank/DDBJ whole genome shotgun (WGS) entry which is preliminary data.</text>
</comment>